<proteinExistence type="predicted"/>
<evidence type="ECO:0000313" key="1">
    <source>
        <dbReference type="EMBL" id="ODN95303.1"/>
    </source>
</evidence>
<protein>
    <submittedName>
        <fullName evidence="1">Uncharacterized protein</fullName>
    </submittedName>
</protein>
<evidence type="ECO:0000313" key="2">
    <source>
        <dbReference type="Proteomes" id="UP000094819"/>
    </source>
</evidence>
<dbReference type="EMBL" id="AWGH01000013">
    <property type="protein sequence ID" value="ODN95303.1"/>
    <property type="molecule type" value="Genomic_DNA"/>
</dbReference>
<dbReference type="AlphaFoldDB" id="A0A1E3J377"/>
<dbReference type="GeneID" id="30193909"/>
<dbReference type="Proteomes" id="UP000094819">
    <property type="component" value="Unassembled WGS sequence"/>
</dbReference>
<keyword evidence="2" id="KW-1185">Reference proteome</keyword>
<dbReference type="RefSeq" id="XP_019031283.1">
    <property type="nucleotide sequence ID" value="XM_019176808.1"/>
</dbReference>
<gene>
    <name evidence="1" type="ORF">L198_04696</name>
</gene>
<organism evidence="1 2">
    <name type="scientific">Cryptococcus wingfieldii CBS 7118</name>
    <dbReference type="NCBI Taxonomy" id="1295528"/>
    <lineage>
        <taxon>Eukaryota</taxon>
        <taxon>Fungi</taxon>
        <taxon>Dikarya</taxon>
        <taxon>Basidiomycota</taxon>
        <taxon>Agaricomycotina</taxon>
        <taxon>Tremellomycetes</taxon>
        <taxon>Tremellales</taxon>
        <taxon>Cryptococcaceae</taxon>
        <taxon>Cryptococcus</taxon>
    </lineage>
</organism>
<name>A0A1E3J377_9TREE</name>
<sequence length="122" mass="13128">MACGIRLADLDQAQNIVTLGHDAVLEGPPALDRLLPNCPHLSDVCSPTDPAFYHYKEAMDKHKKSASSSAVCVLRRPRPRRVTLERVVLKVQRIDAGEVKLKGSAVPSVVGSAGPSTSVYLL</sequence>
<comment type="caution">
    <text evidence="1">The sequence shown here is derived from an EMBL/GenBank/DDBJ whole genome shotgun (WGS) entry which is preliminary data.</text>
</comment>
<reference evidence="1 2" key="1">
    <citation type="submission" date="2016-06" db="EMBL/GenBank/DDBJ databases">
        <title>Evolution of pathogenesis and genome organization in the Tremellales.</title>
        <authorList>
            <person name="Cuomo C."/>
            <person name="Litvintseva A."/>
            <person name="Heitman J."/>
            <person name="Chen Y."/>
            <person name="Sun S."/>
            <person name="Springer D."/>
            <person name="Dromer F."/>
            <person name="Young S."/>
            <person name="Zeng Q."/>
            <person name="Chapman S."/>
            <person name="Gujja S."/>
            <person name="Saif S."/>
            <person name="Birren B."/>
        </authorList>
    </citation>
    <scope>NUCLEOTIDE SEQUENCE [LARGE SCALE GENOMIC DNA]</scope>
    <source>
        <strain evidence="1 2">CBS 7118</strain>
    </source>
</reference>
<accession>A0A1E3J377</accession>